<dbReference type="EMBL" id="AVOT02006188">
    <property type="protein sequence ID" value="MBW0480963.1"/>
    <property type="molecule type" value="Genomic_DNA"/>
</dbReference>
<name>A0A9Q3CBW4_9BASI</name>
<evidence type="ECO:0000313" key="2">
    <source>
        <dbReference type="EMBL" id="MBW0480963.1"/>
    </source>
</evidence>
<comment type="caution">
    <text evidence="2">The sequence shown here is derived from an EMBL/GenBank/DDBJ whole genome shotgun (WGS) entry which is preliminary data.</text>
</comment>
<dbReference type="Proteomes" id="UP000765509">
    <property type="component" value="Unassembled WGS sequence"/>
</dbReference>
<protein>
    <submittedName>
        <fullName evidence="2">Uncharacterized protein</fullName>
    </submittedName>
</protein>
<accession>A0A9Q3CBW4</accession>
<dbReference type="OrthoDB" id="2507294at2759"/>
<gene>
    <name evidence="2" type="ORF">O181_020678</name>
</gene>
<sequence>MKPKPEGHGLENPYQQEDIKPDALLVNKARSPSQYQDGDNMSYSEKEALKRLPEASSWRKFSGTGEYDHIELIDYIDGLFIDVPRIPNYCITARLNTECKGHASI</sequence>
<evidence type="ECO:0000313" key="3">
    <source>
        <dbReference type="Proteomes" id="UP000765509"/>
    </source>
</evidence>
<keyword evidence="3" id="KW-1185">Reference proteome</keyword>
<dbReference type="AlphaFoldDB" id="A0A9Q3CBW4"/>
<feature type="region of interest" description="Disordered" evidence="1">
    <location>
        <begin position="1"/>
        <end position="21"/>
    </location>
</feature>
<organism evidence="2 3">
    <name type="scientific">Austropuccinia psidii MF-1</name>
    <dbReference type="NCBI Taxonomy" id="1389203"/>
    <lineage>
        <taxon>Eukaryota</taxon>
        <taxon>Fungi</taxon>
        <taxon>Dikarya</taxon>
        <taxon>Basidiomycota</taxon>
        <taxon>Pucciniomycotina</taxon>
        <taxon>Pucciniomycetes</taxon>
        <taxon>Pucciniales</taxon>
        <taxon>Sphaerophragmiaceae</taxon>
        <taxon>Austropuccinia</taxon>
    </lineage>
</organism>
<evidence type="ECO:0000256" key="1">
    <source>
        <dbReference type="SAM" id="MobiDB-lite"/>
    </source>
</evidence>
<proteinExistence type="predicted"/>
<reference evidence="2" key="1">
    <citation type="submission" date="2021-03" db="EMBL/GenBank/DDBJ databases">
        <title>Draft genome sequence of rust myrtle Austropuccinia psidii MF-1, a brazilian biotype.</title>
        <authorList>
            <person name="Quecine M.C."/>
            <person name="Pachon D.M.R."/>
            <person name="Bonatelli M.L."/>
            <person name="Correr F.H."/>
            <person name="Franceschini L.M."/>
            <person name="Leite T.F."/>
            <person name="Margarido G.R.A."/>
            <person name="Almeida C.A."/>
            <person name="Ferrarezi J.A."/>
            <person name="Labate C.A."/>
        </authorList>
    </citation>
    <scope>NUCLEOTIDE SEQUENCE</scope>
    <source>
        <strain evidence="2">MF-1</strain>
    </source>
</reference>